<reference evidence="2 3" key="1">
    <citation type="journal article" date="2018" name="Elife">
        <title>Discovery and characterization of a prevalent human gut bacterial enzyme sufficient for the inactivation of a family of plant toxins.</title>
        <authorList>
            <person name="Koppel N."/>
            <person name="Bisanz J.E."/>
            <person name="Pandelia M.E."/>
            <person name="Turnbaugh P.J."/>
            <person name="Balskus E.P."/>
        </authorList>
    </citation>
    <scope>NUCLEOTIDE SEQUENCE [LARGE SCALE GENOMIC DNA]</scope>
    <source>
        <strain evidence="2 3">3C</strain>
    </source>
</reference>
<accession>A0A369LU15</accession>
<feature type="transmembrane region" description="Helical" evidence="1">
    <location>
        <begin position="94"/>
        <end position="113"/>
    </location>
</feature>
<dbReference type="OrthoDB" id="3178030at2"/>
<evidence type="ECO:0000256" key="1">
    <source>
        <dbReference type="SAM" id="Phobius"/>
    </source>
</evidence>
<evidence type="ECO:0000313" key="3">
    <source>
        <dbReference type="Proteomes" id="UP000254000"/>
    </source>
</evidence>
<evidence type="ECO:0000313" key="2">
    <source>
        <dbReference type="EMBL" id="RDB62139.1"/>
    </source>
</evidence>
<gene>
    <name evidence="2" type="ORF">C1877_13925</name>
</gene>
<organism evidence="2 3">
    <name type="scientific">Gordonibacter pamelaeae</name>
    <dbReference type="NCBI Taxonomy" id="471189"/>
    <lineage>
        <taxon>Bacteria</taxon>
        <taxon>Bacillati</taxon>
        <taxon>Actinomycetota</taxon>
        <taxon>Coriobacteriia</taxon>
        <taxon>Eggerthellales</taxon>
        <taxon>Eggerthellaceae</taxon>
        <taxon>Gordonibacter</taxon>
    </lineage>
</organism>
<dbReference type="Proteomes" id="UP000254000">
    <property type="component" value="Unassembled WGS sequence"/>
</dbReference>
<feature type="transmembrane region" description="Helical" evidence="1">
    <location>
        <begin position="224"/>
        <end position="246"/>
    </location>
</feature>
<feature type="transmembrane region" description="Helical" evidence="1">
    <location>
        <begin position="12"/>
        <end position="33"/>
    </location>
</feature>
<feature type="transmembrane region" description="Helical" evidence="1">
    <location>
        <begin position="39"/>
        <end position="58"/>
    </location>
</feature>
<name>A0A369LU15_9ACTN</name>
<proteinExistence type="predicted"/>
<keyword evidence="1" id="KW-1133">Transmembrane helix</keyword>
<keyword evidence="3" id="KW-1185">Reference proteome</keyword>
<keyword evidence="1" id="KW-0472">Membrane</keyword>
<keyword evidence="1" id="KW-0812">Transmembrane</keyword>
<dbReference type="EMBL" id="PPTS01000010">
    <property type="protein sequence ID" value="RDB62139.1"/>
    <property type="molecule type" value="Genomic_DNA"/>
</dbReference>
<comment type="caution">
    <text evidence="2">The sequence shown here is derived from an EMBL/GenBank/DDBJ whole genome shotgun (WGS) entry which is preliminary data.</text>
</comment>
<feature type="transmembrane region" description="Helical" evidence="1">
    <location>
        <begin position="67"/>
        <end position="88"/>
    </location>
</feature>
<sequence length="302" mass="32248">MIGFKVNLSWHYLVLFSPIFIGATDNPSFAFFLERQFTLYLTLALSFGALVGVGRFFLKRNKTAPSTLLLGAAGLLATVASVLSLATLSADMPWRIASVVLLGFSEAFLMFLWLHYYMEAAAGHLFRSFAVDMMAGGVIAFLTCSFVPPLSYVVALCMPAVATVSLIANWRTIEPVDAAAPAPAVKPPRKSILRHSLKTLLPTTVYAFVFGLLQGGFINSGIALLMAGNAVVLVGIVLAGIVIFFIPEAPETNADIDTIHRFSLLFFVLGIVGLSFLGGGGGCSSHPKRLSWQDSTCSTSAA</sequence>
<feature type="transmembrane region" description="Helical" evidence="1">
    <location>
        <begin position="199"/>
        <end position="218"/>
    </location>
</feature>
<feature type="transmembrane region" description="Helical" evidence="1">
    <location>
        <begin position="258"/>
        <end position="278"/>
    </location>
</feature>
<dbReference type="AlphaFoldDB" id="A0A369LU15"/>
<dbReference type="RefSeq" id="WP_114569441.1">
    <property type="nucleotide sequence ID" value="NZ_CABMMS010000010.1"/>
</dbReference>
<dbReference type="GeneID" id="78360793"/>
<protein>
    <submittedName>
        <fullName evidence="2">Uncharacterized protein</fullName>
    </submittedName>
</protein>